<dbReference type="RefSeq" id="WP_156806006.1">
    <property type="nucleotide sequence ID" value="NZ_JBHSOJ010000023.1"/>
</dbReference>
<evidence type="ECO:0000259" key="3">
    <source>
        <dbReference type="SMART" id="SM00062"/>
    </source>
</evidence>
<feature type="chain" id="PRO_5045457073" evidence="2">
    <location>
        <begin position="19"/>
        <end position="283"/>
    </location>
</feature>
<evidence type="ECO:0000256" key="2">
    <source>
        <dbReference type="SAM" id="SignalP"/>
    </source>
</evidence>
<dbReference type="PROSITE" id="PS51257">
    <property type="entry name" value="PROKAR_LIPOPROTEIN"/>
    <property type="match status" value="1"/>
</dbReference>
<name>A0ABW0UFA3_9STRE</name>
<protein>
    <submittedName>
        <fullName evidence="4">Transporter substrate-binding domain-containing protein</fullName>
    </submittedName>
</protein>
<feature type="signal peptide" evidence="2">
    <location>
        <begin position="1"/>
        <end position="18"/>
    </location>
</feature>
<dbReference type="PANTHER" id="PTHR35936">
    <property type="entry name" value="MEMBRANE-BOUND LYTIC MUREIN TRANSGLYCOSYLASE F"/>
    <property type="match status" value="1"/>
</dbReference>
<organism evidence="4 5">
    <name type="scientific">Streptococcus caledonicus</name>
    <dbReference type="NCBI Taxonomy" id="2614158"/>
    <lineage>
        <taxon>Bacteria</taxon>
        <taxon>Bacillati</taxon>
        <taxon>Bacillota</taxon>
        <taxon>Bacilli</taxon>
        <taxon>Lactobacillales</taxon>
        <taxon>Streptococcaceae</taxon>
        <taxon>Streptococcus</taxon>
    </lineage>
</organism>
<gene>
    <name evidence="4" type="ORF">ACFPQ3_08655</name>
</gene>
<evidence type="ECO:0000313" key="4">
    <source>
        <dbReference type="EMBL" id="MFC5631628.1"/>
    </source>
</evidence>
<dbReference type="EMBL" id="JBHSOJ010000023">
    <property type="protein sequence ID" value="MFC5631628.1"/>
    <property type="molecule type" value="Genomic_DNA"/>
</dbReference>
<dbReference type="InterPro" id="IPR001638">
    <property type="entry name" value="Solute-binding_3/MltF_N"/>
</dbReference>
<accession>A0ABW0UFA3</accession>
<dbReference type="SUPFAM" id="SSF53850">
    <property type="entry name" value="Periplasmic binding protein-like II"/>
    <property type="match status" value="1"/>
</dbReference>
<dbReference type="Proteomes" id="UP001596110">
    <property type="component" value="Unassembled WGS sequence"/>
</dbReference>
<reference evidence="5" key="1">
    <citation type="journal article" date="2019" name="Int. J. Syst. Evol. Microbiol.">
        <title>The Global Catalogue of Microorganisms (GCM) 10K type strain sequencing project: providing services to taxonomists for standard genome sequencing and annotation.</title>
        <authorList>
            <consortium name="The Broad Institute Genomics Platform"/>
            <consortium name="The Broad Institute Genome Sequencing Center for Infectious Disease"/>
            <person name="Wu L."/>
            <person name="Ma J."/>
        </authorList>
    </citation>
    <scope>NUCLEOTIDE SEQUENCE [LARGE SCALE GENOMIC DNA]</scope>
    <source>
        <strain evidence="5">DT43</strain>
    </source>
</reference>
<keyword evidence="5" id="KW-1185">Reference proteome</keyword>
<feature type="domain" description="Solute-binding protein family 3/N-terminal" evidence="3">
    <location>
        <begin position="39"/>
        <end position="271"/>
    </location>
</feature>
<dbReference type="PANTHER" id="PTHR35936:SF19">
    <property type="entry name" value="AMINO-ACID-BINDING PROTEIN YXEM-RELATED"/>
    <property type="match status" value="1"/>
</dbReference>
<dbReference type="Pfam" id="PF00497">
    <property type="entry name" value="SBP_bac_3"/>
    <property type="match status" value="1"/>
</dbReference>
<keyword evidence="1 2" id="KW-0732">Signal</keyword>
<comment type="caution">
    <text evidence="4">The sequence shown here is derived from an EMBL/GenBank/DDBJ whole genome shotgun (WGS) entry which is preliminary data.</text>
</comment>
<dbReference type="SMART" id="SM00062">
    <property type="entry name" value="PBPb"/>
    <property type="match status" value="1"/>
</dbReference>
<proteinExistence type="predicted"/>
<evidence type="ECO:0000256" key="1">
    <source>
        <dbReference type="ARBA" id="ARBA00022729"/>
    </source>
</evidence>
<sequence>MKKLTLGIVAFASAVLLAACGSNEKTEKAADKAESSKEKIVLATVGTTKPFSFEKDGNLTGYDVEVAKAVFEGSDKYEVEYKKTAWSSIFTGLDAGKFQMAGNNFSYSEERAAKYLYSAPTATNPLVLAVNKDSGIKSIKDIAGKKTQVVAGTSTASMLEKYNQASADKATEINYTNEDITQMLTSVDGGKFDYKIFETQSVKTIIEDQGLNNIELIEFDAADLGADTNPYVYFIFADGQDDLQKFVNTRIVELYEDGTLEKLSNEFLGGTYLPEEKDVKEAK</sequence>
<evidence type="ECO:0000313" key="5">
    <source>
        <dbReference type="Proteomes" id="UP001596110"/>
    </source>
</evidence>
<dbReference type="Gene3D" id="3.40.190.10">
    <property type="entry name" value="Periplasmic binding protein-like II"/>
    <property type="match status" value="2"/>
</dbReference>